<evidence type="ECO:0000256" key="3">
    <source>
        <dbReference type="ARBA" id="ARBA00022692"/>
    </source>
</evidence>
<dbReference type="OrthoDB" id="78663at2759"/>
<evidence type="ECO:0000313" key="8">
    <source>
        <dbReference type="Proteomes" id="UP000887116"/>
    </source>
</evidence>
<dbReference type="Gene3D" id="1.20.1250.20">
    <property type="entry name" value="MFS general substrate transporter like domains"/>
    <property type="match status" value="1"/>
</dbReference>
<feature type="transmembrane region" description="Helical" evidence="6">
    <location>
        <begin position="419"/>
        <end position="436"/>
    </location>
</feature>
<feature type="transmembrane region" description="Helical" evidence="6">
    <location>
        <begin position="456"/>
        <end position="477"/>
    </location>
</feature>
<dbReference type="AlphaFoldDB" id="A0A8X6GH15"/>
<feature type="transmembrane region" description="Helical" evidence="6">
    <location>
        <begin position="365"/>
        <end position="388"/>
    </location>
</feature>
<feature type="transmembrane region" description="Helical" evidence="6">
    <location>
        <begin position="66"/>
        <end position="83"/>
    </location>
</feature>
<accession>A0A8X6GH15</accession>
<evidence type="ECO:0000313" key="7">
    <source>
        <dbReference type="EMBL" id="GFR03868.1"/>
    </source>
</evidence>
<comment type="similarity">
    <text evidence="2">Belongs to the unc-93 family.</text>
</comment>
<evidence type="ECO:0000256" key="6">
    <source>
        <dbReference type="SAM" id="Phobius"/>
    </source>
</evidence>
<feature type="transmembrane region" description="Helical" evidence="6">
    <location>
        <begin position="510"/>
        <end position="534"/>
    </location>
</feature>
<dbReference type="GO" id="GO:0016020">
    <property type="term" value="C:membrane"/>
    <property type="evidence" value="ECO:0007669"/>
    <property type="project" value="UniProtKB-SubCell"/>
</dbReference>
<dbReference type="InterPro" id="IPR010291">
    <property type="entry name" value="Ion_channel_UNC-93"/>
</dbReference>
<feature type="transmembrane region" description="Helical" evidence="6">
    <location>
        <begin position="573"/>
        <end position="593"/>
    </location>
</feature>
<evidence type="ECO:0000256" key="1">
    <source>
        <dbReference type="ARBA" id="ARBA00004141"/>
    </source>
</evidence>
<keyword evidence="5 6" id="KW-0472">Membrane</keyword>
<keyword evidence="4 6" id="KW-1133">Transmembrane helix</keyword>
<feature type="transmembrane region" description="Helical" evidence="6">
    <location>
        <begin position="119"/>
        <end position="141"/>
    </location>
</feature>
<evidence type="ECO:0000256" key="2">
    <source>
        <dbReference type="ARBA" id="ARBA00009172"/>
    </source>
</evidence>
<dbReference type="PANTHER" id="PTHR19444">
    <property type="entry name" value="UNC-93 RELATED"/>
    <property type="match status" value="1"/>
</dbReference>
<dbReference type="Pfam" id="PF05978">
    <property type="entry name" value="UNC-93"/>
    <property type="match status" value="2"/>
</dbReference>
<dbReference type="Proteomes" id="UP000887116">
    <property type="component" value="Unassembled WGS sequence"/>
</dbReference>
<dbReference type="PANTHER" id="PTHR19444:SF13">
    <property type="entry name" value="PROTEIN UNC-93 HOMOLOG A"/>
    <property type="match status" value="1"/>
</dbReference>
<name>A0A8X6GH15_TRICU</name>
<sequence>MKSEPEYPDCQENSSVVIYSSFKNYGRGRILKNFIVLCASVLLLFTSFNGLAMLQSTMNREEGAGVISQAVNYICFCISAVLFPKYVIKKLGKKVTLVISTMMYLPYTASNFYPQFSTLILASICMGFGAALFWGTQAIYLNDLSVMYANAVLKNKNIDKSDCVIYNNSSSTTLPDSYSDKPKQTRSYSCDHLNCNRNKKENNVKLLSFQHQYGRRNSIANGNIPNLTSIANLNKDDYQKFHLPNHFDNNYDIRDIEHNDANNDEKTSISLNKEKGILKFGQSLGMKQKNRKRKLIESTTALFFGIHGSAFLSCFMWSNILSYYVLESDVTQNYTSITSCVCGANYCNIESACFKHNLVEPSNKIRYILVGTFLCIGIVCVLLVLLFLDSLETQKEKEEVSFHVNLLMATYKLAKSKEFILLMPTSFYLGMGQGFYTADFNKSFVACAWGTFHVPLVAIFSGAICGIVSLSAGWLVNQVGRIPVFFSASIINIATNIFFLFWKPSADEPVLFFVAAGLWGIFVSIFWSQLRAFYGVLFKENDEEAFAVFHVWYSLGLALSFAYSNHFCTSAKIYSMMAICTLGFIGYLSVEVLNRKNERKKLTTSTSSEFSG</sequence>
<feature type="transmembrane region" description="Helical" evidence="6">
    <location>
        <begin position="546"/>
        <end position="567"/>
    </location>
</feature>
<feature type="transmembrane region" description="Helical" evidence="6">
    <location>
        <begin position="95"/>
        <end position="113"/>
    </location>
</feature>
<gene>
    <name evidence="7" type="primary">CG4928</name>
    <name evidence="7" type="ORF">TNCT_576741</name>
</gene>
<comment type="caution">
    <text evidence="7">The sequence shown here is derived from an EMBL/GenBank/DDBJ whole genome shotgun (WGS) entry which is preliminary data.</text>
</comment>
<feature type="transmembrane region" description="Helical" evidence="6">
    <location>
        <begin position="301"/>
        <end position="326"/>
    </location>
</feature>
<organism evidence="7 8">
    <name type="scientific">Trichonephila clavata</name>
    <name type="common">Joro spider</name>
    <name type="synonym">Nephila clavata</name>
    <dbReference type="NCBI Taxonomy" id="2740835"/>
    <lineage>
        <taxon>Eukaryota</taxon>
        <taxon>Metazoa</taxon>
        <taxon>Ecdysozoa</taxon>
        <taxon>Arthropoda</taxon>
        <taxon>Chelicerata</taxon>
        <taxon>Arachnida</taxon>
        <taxon>Araneae</taxon>
        <taxon>Araneomorphae</taxon>
        <taxon>Entelegynae</taxon>
        <taxon>Araneoidea</taxon>
        <taxon>Nephilidae</taxon>
        <taxon>Trichonephila</taxon>
    </lineage>
</organism>
<comment type="subcellular location">
    <subcellularLocation>
        <location evidence="1">Membrane</location>
        <topology evidence="1">Multi-pass membrane protein</topology>
    </subcellularLocation>
</comment>
<proteinExistence type="inferred from homology"/>
<dbReference type="EMBL" id="BMAO01005775">
    <property type="protein sequence ID" value="GFR03868.1"/>
    <property type="molecule type" value="Genomic_DNA"/>
</dbReference>
<feature type="transmembrane region" description="Helical" evidence="6">
    <location>
        <begin position="34"/>
        <end position="54"/>
    </location>
</feature>
<keyword evidence="3 6" id="KW-0812">Transmembrane</keyword>
<dbReference type="InterPro" id="IPR036259">
    <property type="entry name" value="MFS_trans_sf"/>
</dbReference>
<keyword evidence="8" id="KW-1185">Reference proteome</keyword>
<evidence type="ECO:0000256" key="4">
    <source>
        <dbReference type="ARBA" id="ARBA00022989"/>
    </source>
</evidence>
<feature type="transmembrane region" description="Helical" evidence="6">
    <location>
        <begin position="484"/>
        <end position="504"/>
    </location>
</feature>
<protein>
    <submittedName>
        <fullName evidence="7">UNC93-like protein</fullName>
    </submittedName>
</protein>
<reference evidence="7" key="1">
    <citation type="submission" date="2020-07" db="EMBL/GenBank/DDBJ databases">
        <title>Multicomponent nature underlies the extraordinary mechanical properties of spider dragline silk.</title>
        <authorList>
            <person name="Kono N."/>
            <person name="Nakamura H."/>
            <person name="Mori M."/>
            <person name="Yoshida Y."/>
            <person name="Ohtoshi R."/>
            <person name="Malay A.D."/>
            <person name="Moran D.A.P."/>
            <person name="Tomita M."/>
            <person name="Numata K."/>
            <person name="Arakawa K."/>
        </authorList>
    </citation>
    <scope>NUCLEOTIDE SEQUENCE</scope>
</reference>
<dbReference type="InterPro" id="IPR051951">
    <property type="entry name" value="UNC-93_regulatory"/>
</dbReference>
<dbReference type="SUPFAM" id="SSF103473">
    <property type="entry name" value="MFS general substrate transporter"/>
    <property type="match status" value="2"/>
</dbReference>
<evidence type="ECO:0000256" key="5">
    <source>
        <dbReference type="ARBA" id="ARBA00023136"/>
    </source>
</evidence>